<accession>T0RCF9</accession>
<evidence type="ECO:0000313" key="3">
    <source>
        <dbReference type="Proteomes" id="UP000030762"/>
    </source>
</evidence>
<organism evidence="2 3">
    <name type="scientific">Saprolegnia diclina (strain VS20)</name>
    <dbReference type="NCBI Taxonomy" id="1156394"/>
    <lineage>
        <taxon>Eukaryota</taxon>
        <taxon>Sar</taxon>
        <taxon>Stramenopiles</taxon>
        <taxon>Oomycota</taxon>
        <taxon>Saprolegniomycetes</taxon>
        <taxon>Saprolegniales</taxon>
        <taxon>Saprolegniaceae</taxon>
        <taxon>Saprolegnia</taxon>
    </lineage>
</organism>
<evidence type="ECO:0000313" key="2">
    <source>
        <dbReference type="EMBL" id="EQC29903.1"/>
    </source>
</evidence>
<gene>
    <name evidence="2" type="ORF">SDRG_12447</name>
</gene>
<dbReference type="Proteomes" id="UP000030762">
    <property type="component" value="Unassembled WGS sequence"/>
</dbReference>
<dbReference type="InParanoid" id="T0RCF9"/>
<dbReference type="GeneID" id="19953174"/>
<protein>
    <submittedName>
        <fullName evidence="2">Uncharacterized protein</fullName>
    </submittedName>
</protein>
<dbReference type="AlphaFoldDB" id="T0RCF9"/>
<proteinExistence type="predicted"/>
<keyword evidence="3" id="KW-1185">Reference proteome</keyword>
<feature type="region of interest" description="Disordered" evidence="1">
    <location>
        <begin position="1"/>
        <end position="27"/>
    </location>
</feature>
<name>T0RCF9_SAPDV</name>
<evidence type="ECO:0000256" key="1">
    <source>
        <dbReference type="SAM" id="MobiDB-lite"/>
    </source>
</evidence>
<dbReference type="RefSeq" id="XP_008616742.1">
    <property type="nucleotide sequence ID" value="XM_008618520.1"/>
</dbReference>
<reference evidence="2 3" key="1">
    <citation type="submission" date="2012-04" db="EMBL/GenBank/DDBJ databases">
        <title>The Genome Sequence of Saprolegnia declina VS20.</title>
        <authorList>
            <consortium name="The Broad Institute Genome Sequencing Platform"/>
            <person name="Russ C."/>
            <person name="Nusbaum C."/>
            <person name="Tyler B."/>
            <person name="van West P."/>
            <person name="Dieguez-Uribeondo J."/>
            <person name="de Bruijn I."/>
            <person name="Tripathy S."/>
            <person name="Jiang R."/>
            <person name="Young S.K."/>
            <person name="Zeng Q."/>
            <person name="Gargeya S."/>
            <person name="Fitzgerald M."/>
            <person name="Haas B."/>
            <person name="Abouelleil A."/>
            <person name="Alvarado L."/>
            <person name="Arachchi H.M."/>
            <person name="Berlin A."/>
            <person name="Chapman S.B."/>
            <person name="Goldberg J."/>
            <person name="Griggs A."/>
            <person name="Gujja S."/>
            <person name="Hansen M."/>
            <person name="Howarth C."/>
            <person name="Imamovic A."/>
            <person name="Larimer J."/>
            <person name="McCowen C."/>
            <person name="Montmayeur A."/>
            <person name="Murphy C."/>
            <person name="Neiman D."/>
            <person name="Pearson M."/>
            <person name="Priest M."/>
            <person name="Roberts A."/>
            <person name="Saif S."/>
            <person name="Shea T."/>
            <person name="Sisk P."/>
            <person name="Sykes S."/>
            <person name="Wortman J."/>
            <person name="Nusbaum C."/>
            <person name="Birren B."/>
        </authorList>
    </citation>
    <scope>NUCLEOTIDE SEQUENCE [LARGE SCALE GENOMIC DNA]</scope>
    <source>
        <strain evidence="2 3">VS20</strain>
    </source>
</reference>
<sequence length="146" mass="15958">MAERCQLPQVPIGTLTPKAGQDGGSHATRRVPLHAALRLLAASASCIDPDAPLLHRVHVDEFAVLTARHAQDERALTQLHESEDTTYQAVLKEAANVDADVADTACPTYYVALYLKHKQEQRALRKFQLAVHAQLAAEMPAAMTRT</sequence>
<dbReference type="VEuPathDB" id="FungiDB:SDRG_12447"/>
<dbReference type="EMBL" id="JH767180">
    <property type="protein sequence ID" value="EQC29903.1"/>
    <property type="molecule type" value="Genomic_DNA"/>
</dbReference>